<comment type="caution">
    <text evidence="3">The sequence shown here is derived from an EMBL/GenBank/DDBJ whole genome shotgun (WGS) entry which is preliminary data.</text>
</comment>
<dbReference type="AlphaFoldDB" id="A0A5C4L864"/>
<evidence type="ECO:0000313" key="3">
    <source>
        <dbReference type="EMBL" id="TNC08343.1"/>
    </source>
</evidence>
<dbReference type="PANTHER" id="PTHR31528">
    <property type="entry name" value="4-AMINO-5-HYDROXYMETHYL-2-METHYLPYRIMIDINE PHOSPHATE SYNTHASE THI11-RELATED"/>
    <property type="match status" value="1"/>
</dbReference>
<dbReference type="EMBL" id="VDDA01000024">
    <property type="protein sequence ID" value="TNC08343.1"/>
    <property type="molecule type" value="Genomic_DNA"/>
</dbReference>
<evidence type="ECO:0000259" key="2">
    <source>
        <dbReference type="Pfam" id="PF09084"/>
    </source>
</evidence>
<proteinExistence type="predicted"/>
<dbReference type="Proteomes" id="UP000305267">
    <property type="component" value="Unassembled WGS sequence"/>
</dbReference>
<dbReference type="SUPFAM" id="SSF53850">
    <property type="entry name" value="Periplasmic binding protein-like II"/>
    <property type="match status" value="1"/>
</dbReference>
<evidence type="ECO:0000313" key="4">
    <source>
        <dbReference type="Proteomes" id="UP000305267"/>
    </source>
</evidence>
<protein>
    <submittedName>
        <fullName evidence="3">ABC transporter substrate-binding protein</fullName>
    </submittedName>
</protein>
<keyword evidence="4" id="KW-1185">Reference proteome</keyword>
<dbReference type="RefSeq" id="WP_139039426.1">
    <property type="nucleotide sequence ID" value="NZ_VDDA01000024.1"/>
</dbReference>
<dbReference type="PANTHER" id="PTHR31528:SF15">
    <property type="entry name" value="RIBOFLAVIN-BINDING PROTEIN RIBY"/>
    <property type="match status" value="1"/>
</dbReference>
<keyword evidence="1" id="KW-0732">Signal</keyword>
<name>A0A5C4L864_9HYPH</name>
<dbReference type="Gene3D" id="3.40.190.10">
    <property type="entry name" value="Periplasmic binding protein-like II"/>
    <property type="match status" value="2"/>
</dbReference>
<evidence type="ECO:0000256" key="1">
    <source>
        <dbReference type="SAM" id="SignalP"/>
    </source>
</evidence>
<dbReference type="OrthoDB" id="5372616at2"/>
<reference evidence="3 4" key="1">
    <citation type="submission" date="2019-06" db="EMBL/GenBank/DDBJ databases">
        <title>Genome of Methylobacterium sp. 17Sr1-39.</title>
        <authorList>
            <person name="Seo T."/>
        </authorList>
    </citation>
    <scope>NUCLEOTIDE SEQUENCE [LARGE SCALE GENOMIC DNA]</scope>
    <source>
        <strain evidence="3 4">17Sr1-39</strain>
    </source>
</reference>
<dbReference type="GO" id="GO:0009228">
    <property type="term" value="P:thiamine biosynthetic process"/>
    <property type="evidence" value="ECO:0007669"/>
    <property type="project" value="InterPro"/>
</dbReference>
<organism evidence="3 4">
    <name type="scientific">Methylobacterium terricola</name>
    <dbReference type="NCBI Taxonomy" id="2583531"/>
    <lineage>
        <taxon>Bacteria</taxon>
        <taxon>Pseudomonadati</taxon>
        <taxon>Pseudomonadota</taxon>
        <taxon>Alphaproteobacteria</taxon>
        <taxon>Hyphomicrobiales</taxon>
        <taxon>Methylobacteriaceae</taxon>
        <taxon>Methylobacterium</taxon>
    </lineage>
</organism>
<dbReference type="InterPro" id="IPR015168">
    <property type="entry name" value="SsuA/THI5"/>
</dbReference>
<gene>
    <name evidence="3" type="ORF">FF100_29515</name>
</gene>
<feature type="signal peptide" evidence="1">
    <location>
        <begin position="1"/>
        <end position="23"/>
    </location>
</feature>
<dbReference type="InterPro" id="IPR027939">
    <property type="entry name" value="NMT1/THI5"/>
</dbReference>
<sequence>MKLSAVVPGLVAGFLAWLPSAQAADVTLVTDFGFNGRHSYFYVALDKGYYRQENLDVTILRGQGSADAIKKVASGAATIGFADAGAVVLARGNDKIPVKMVAVVYATPPQAIMTLASSQIRTPKDLEGKTIADTPSSSVRLLFPAYAEAAGIDGAKVTWVNADSAALPSVLATRRAEGIGQFTVGEPLIAKATAPQAVTVLAYKDAGLNFYGNGLVASESTLASRPDQVRGFVRATLRGMRDAFADPAGAAAIMSKHHKQIDPTVIEAETRLVKDLAVQPGMPLGKIDPARMEQTVRVVSKYFTLATPVTPAEVAAEGFVE</sequence>
<accession>A0A5C4L864</accession>
<feature type="chain" id="PRO_5022901957" evidence="1">
    <location>
        <begin position="24"/>
        <end position="321"/>
    </location>
</feature>
<feature type="domain" description="SsuA/THI5-like" evidence="2">
    <location>
        <begin position="36"/>
        <end position="250"/>
    </location>
</feature>
<dbReference type="Pfam" id="PF09084">
    <property type="entry name" value="NMT1"/>
    <property type="match status" value="1"/>
</dbReference>